<evidence type="ECO:0000313" key="2">
    <source>
        <dbReference type="WBParaSite" id="GPUH_0000522401-mRNA-1"/>
    </source>
</evidence>
<evidence type="ECO:0000256" key="1">
    <source>
        <dbReference type="SAM" id="MobiDB-lite"/>
    </source>
</evidence>
<dbReference type="AlphaFoldDB" id="A0A183D926"/>
<feature type="compositionally biased region" description="Low complexity" evidence="1">
    <location>
        <begin position="23"/>
        <end position="38"/>
    </location>
</feature>
<organism evidence="2">
    <name type="scientific">Gongylonema pulchrum</name>
    <dbReference type="NCBI Taxonomy" id="637853"/>
    <lineage>
        <taxon>Eukaryota</taxon>
        <taxon>Metazoa</taxon>
        <taxon>Ecdysozoa</taxon>
        <taxon>Nematoda</taxon>
        <taxon>Chromadorea</taxon>
        <taxon>Rhabditida</taxon>
        <taxon>Spirurina</taxon>
        <taxon>Spiruromorpha</taxon>
        <taxon>Spiruroidea</taxon>
        <taxon>Gongylonematidae</taxon>
        <taxon>Gongylonema</taxon>
    </lineage>
</organism>
<feature type="region of interest" description="Disordered" evidence="1">
    <location>
        <begin position="1"/>
        <end position="46"/>
    </location>
</feature>
<reference evidence="2" key="1">
    <citation type="submission" date="2016-06" db="UniProtKB">
        <authorList>
            <consortium name="WormBaseParasite"/>
        </authorList>
    </citation>
    <scope>IDENTIFICATION</scope>
</reference>
<name>A0A183D926_9BILA</name>
<proteinExistence type="predicted"/>
<accession>A0A183D926</accession>
<dbReference type="WBParaSite" id="GPUH_0000522401-mRNA-1">
    <property type="protein sequence ID" value="GPUH_0000522401-mRNA-1"/>
    <property type="gene ID" value="GPUH_0000522401"/>
</dbReference>
<sequence>LVSSSLSSSGSSIGSDHRHLRSGHSSTHSQQQSTITESAKTVTEDAPQGYAEWRSRILANLSNRRNNNVCSNNNYLDRCSSLRAEDLTGTENQLAEVRSITEIYRSAEVTAGEGDTISQSTLEGYFLFVDWKFC</sequence>
<feature type="compositionally biased region" description="Low complexity" evidence="1">
    <location>
        <begin position="1"/>
        <end position="14"/>
    </location>
</feature>
<protein>
    <submittedName>
        <fullName evidence="2">PH domain-containing protein</fullName>
    </submittedName>
</protein>